<reference evidence="2" key="1">
    <citation type="journal article" date="2019" name="Int. J. Syst. Evol. Microbiol.">
        <title>The Global Catalogue of Microorganisms (GCM) 10K type strain sequencing project: providing services to taxonomists for standard genome sequencing and annotation.</title>
        <authorList>
            <consortium name="The Broad Institute Genomics Platform"/>
            <consortium name="The Broad Institute Genome Sequencing Center for Infectious Disease"/>
            <person name="Wu L."/>
            <person name="Ma J."/>
        </authorList>
    </citation>
    <scope>NUCLEOTIDE SEQUENCE [LARGE SCALE GENOMIC DNA]</scope>
    <source>
        <strain evidence="2">CGMCC 1.18518</strain>
    </source>
</reference>
<dbReference type="Proteomes" id="UP001596230">
    <property type="component" value="Unassembled WGS sequence"/>
</dbReference>
<comment type="caution">
    <text evidence="1">The sequence shown here is derived from an EMBL/GenBank/DDBJ whole genome shotgun (WGS) entry which is preliminary data.</text>
</comment>
<gene>
    <name evidence="1" type="ORF">ACFP9W_02565</name>
</gene>
<evidence type="ECO:0000313" key="1">
    <source>
        <dbReference type="EMBL" id="MFC6376992.1"/>
    </source>
</evidence>
<name>A0ABW1VWJ3_9GAMM</name>
<dbReference type="EMBL" id="JBHSUB010000004">
    <property type="protein sequence ID" value="MFC6376992.1"/>
    <property type="molecule type" value="Genomic_DNA"/>
</dbReference>
<protein>
    <submittedName>
        <fullName evidence="1">DUF1493 family protein</fullName>
    </submittedName>
</protein>
<dbReference type="InterPro" id="IPR010862">
    <property type="entry name" value="DUF1493"/>
</dbReference>
<dbReference type="Pfam" id="PF07377">
    <property type="entry name" value="DUF1493"/>
    <property type="match status" value="1"/>
</dbReference>
<evidence type="ECO:0000313" key="2">
    <source>
        <dbReference type="Proteomes" id="UP001596230"/>
    </source>
</evidence>
<proteinExistence type="predicted"/>
<keyword evidence="2" id="KW-1185">Reference proteome</keyword>
<organism evidence="1 2">
    <name type="scientific">Tatumella terrea</name>
    <dbReference type="NCBI Taxonomy" id="419007"/>
    <lineage>
        <taxon>Bacteria</taxon>
        <taxon>Pseudomonadati</taxon>
        <taxon>Pseudomonadota</taxon>
        <taxon>Gammaproteobacteria</taxon>
        <taxon>Enterobacterales</taxon>
        <taxon>Erwiniaceae</taxon>
        <taxon>Tatumella</taxon>
    </lineage>
</organism>
<accession>A0ABW1VWJ3</accession>
<sequence length="116" mass="13792">MVNSGMEEAVFEWYDNTYNCKPLFSKVKPELSLETSLSTGKYPWARETGDEIMNDYFKRFNVDDSKFDFIAYWPYEKGFLPNFLRPRSQKVPDIEPKPLTLRMLVESAKSGYWLFY</sequence>